<dbReference type="Proteomes" id="UP000321168">
    <property type="component" value="Unassembled WGS sequence"/>
</dbReference>
<dbReference type="PANTHER" id="PTHR38471:SF2">
    <property type="entry name" value="FOUR HELIX BUNDLE PROTEIN"/>
    <property type="match status" value="1"/>
</dbReference>
<organism evidence="1 2">
    <name type="scientific">Luteibaculum oceani</name>
    <dbReference type="NCBI Taxonomy" id="1294296"/>
    <lineage>
        <taxon>Bacteria</taxon>
        <taxon>Pseudomonadati</taxon>
        <taxon>Bacteroidota</taxon>
        <taxon>Flavobacteriia</taxon>
        <taxon>Flavobacteriales</taxon>
        <taxon>Luteibaculaceae</taxon>
        <taxon>Luteibaculum</taxon>
    </lineage>
</organism>
<dbReference type="EMBL" id="VORB01000004">
    <property type="protein sequence ID" value="TXC81418.1"/>
    <property type="molecule type" value="Genomic_DNA"/>
</dbReference>
<dbReference type="NCBIfam" id="TIGR02436">
    <property type="entry name" value="four helix bundle protein"/>
    <property type="match status" value="1"/>
</dbReference>
<dbReference type="InterPro" id="IPR012657">
    <property type="entry name" value="23S_rRNA-intervening_sequence"/>
</dbReference>
<name>A0A5C6VEB0_9FLAO</name>
<dbReference type="SUPFAM" id="SSF158446">
    <property type="entry name" value="IVS-encoded protein-like"/>
    <property type="match status" value="1"/>
</dbReference>
<dbReference type="InterPro" id="IPR036583">
    <property type="entry name" value="23S_rRNA_IVS_sf"/>
</dbReference>
<reference evidence="1 2" key="1">
    <citation type="submission" date="2019-08" db="EMBL/GenBank/DDBJ databases">
        <title>Genome of Luteibaculum oceani JCM 18817.</title>
        <authorList>
            <person name="Bowman J.P."/>
        </authorList>
    </citation>
    <scope>NUCLEOTIDE SEQUENCE [LARGE SCALE GENOMIC DNA]</scope>
    <source>
        <strain evidence="1 2">JCM 18817</strain>
    </source>
</reference>
<gene>
    <name evidence="1" type="ORF">FRX97_05275</name>
</gene>
<comment type="caution">
    <text evidence="1">The sequence shown here is derived from an EMBL/GenBank/DDBJ whole genome shotgun (WGS) entry which is preliminary data.</text>
</comment>
<proteinExistence type="predicted"/>
<evidence type="ECO:0000313" key="1">
    <source>
        <dbReference type="EMBL" id="TXC81418.1"/>
    </source>
</evidence>
<dbReference type="AlphaFoldDB" id="A0A5C6VEB0"/>
<dbReference type="RefSeq" id="WP_147014147.1">
    <property type="nucleotide sequence ID" value="NZ_VORB01000004.1"/>
</dbReference>
<dbReference type="Pfam" id="PF05635">
    <property type="entry name" value="23S_rRNA_IVP"/>
    <property type="match status" value="1"/>
</dbReference>
<protein>
    <submittedName>
        <fullName evidence="1">Four helix bundle protein</fullName>
    </submittedName>
</protein>
<dbReference type="Gene3D" id="1.20.1440.60">
    <property type="entry name" value="23S rRNA-intervening sequence"/>
    <property type="match status" value="1"/>
</dbReference>
<accession>A0A5C6VEB0</accession>
<dbReference type="OrthoDB" id="9811959at2"/>
<sequence length="126" mass="14357">MSNNKKVYEYGFEKLEVWQISIQLVTEIYTVTGSFPDAEKFGLVSQLRRAAVSISSNIAEGNGREGKDKARFFQIAFSSLMEVLNQLIIASKLKYIEGERLYEIRTTIDEIANKLNALHRYAKSKS</sequence>
<dbReference type="PANTHER" id="PTHR38471">
    <property type="entry name" value="FOUR HELIX BUNDLE PROTEIN"/>
    <property type="match status" value="1"/>
</dbReference>
<keyword evidence="2" id="KW-1185">Reference proteome</keyword>
<evidence type="ECO:0000313" key="2">
    <source>
        <dbReference type="Proteomes" id="UP000321168"/>
    </source>
</evidence>
<dbReference type="CDD" id="cd16377">
    <property type="entry name" value="23S_rRNA_IVP_like"/>
    <property type="match status" value="1"/>
</dbReference>